<accession>A0A518IXE9</accession>
<organism evidence="1 2">
    <name type="scientific">Rosistilla oblonga</name>
    <dbReference type="NCBI Taxonomy" id="2527990"/>
    <lineage>
        <taxon>Bacteria</taxon>
        <taxon>Pseudomonadati</taxon>
        <taxon>Planctomycetota</taxon>
        <taxon>Planctomycetia</taxon>
        <taxon>Pirellulales</taxon>
        <taxon>Pirellulaceae</taxon>
        <taxon>Rosistilla</taxon>
    </lineage>
</organism>
<sequence>MGTRLNDVRLQGTACTKLSTSSATQSFPIDQLVAKADLRAAAPRSFEPFDRCRFAGLWIDVDHRAA</sequence>
<protein>
    <submittedName>
        <fullName evidence="1">Uncharacterized protein</fullName>
    </submittedName>
</protein>
<keyword evidence="2" id="KW-1185">Reference proteome</keyword>
<dbReference type="EMBL" id="CP036318">
    <property type="protein sequence ID" value="QDV57756.1"/>
    <property type="molecule type" value="Genomic_DNA"/>
</dbReference>
<gene>
    <name evidence="1" type="ORF">Mal33_37700</name>
</gene>
<name>A0A518IXE9_9BACT</name>
<dbReference type="Proteomes" id="UP000316770">
    <property type="component" value="Chromosome"/>
</dbReference>
<reference evidence="1 2" key="1">
    <citation type="submission" date="2019-02" db="EMBL/GenBank/DDBJ databases">
        <title>Deep-cultivation of Planctomycetes and their phenomic and genomic characterization uncovers novel biology.</title>
        <authorList>
            <person name="Wiegand S."/>
            <person name="Jogler M."/>
            <person name="Boedeker C."/>
            <person name="Pinto D."/>
            <person name="Vollmers J."/>
            <person name="Rivas-Marin E."/>
            <person name="Kohn T."/>
            <person name="Peeters S.H."/>
            <person name="Heuer A."/>
            <person name="Rast P."/>
            <person name="Oberbeckmann S."/>
            <person name="Bunk B."/>
            <person name="Jeske O."/>
            <person name="Meyerdierks A."/>
            <person name="Storesund J.E."/>
            <person name="Kallscheuer N."/>
            <person name="Luecker S."/>
            <person name="Lage O.M."/>
            <person name="Pohl T."/>
            <person name="Merkel B.J."/>
            <person name="Hornburger P."/>
            <person name="Mueller R.-W."/>
            <person name="Bruemmer F."/>
            <person name="Labrenz M."/>
            <person name="Spormann A.M."/>
            <person name="Op den Camp H."/>
            <person name="Overmann J."/>
            <person name="Amann R."/>
            <person name="Jetten M.S.M."/>
            <person name="Mascher T."/>
            <person name="Medema M.H."/>
            <person name="Devos D.P."/>
            <person name="Kaster A.-K."/>
            <person name="Ovreas L."/>
            <person name="Rohde M."/>
            <person name="Galperin M.Y."/>
            <person name="Jogler C."/>
        </authorList>
    </citation>
    <scope>NUCLEOTIDE SEQUENCE [LARGE SCALE GENOMIC DNA]</scope>
    <source>
        <strain evidence="1 2">Mal33</strain>
    </source>
</reference>
<proteinExistence type="predicted"/>
<dbReference type="AlphaFoldDB" id="A0A518IXE9"/>
<evidence type="ECO:0000313" key="1">
    <source>
        <dbReference type="EMBL" id="QDV57756.1"/>
    </source>
</evidence>
<evidence type="ECO:0000313" key="2">
    <source>
        <dbReference type="Proteomes" id="UP000316770"/>
    </source>
</evidence>